<dbReference type="OrthoDB" id="1270396at2759"/>
<evidence type="ECO:0000313" key="3">
    <source>
        <dbReference type="Proteomes" id="UP000324897"/>
    </source>
</evidence>
<comment type="caution">
    <text evidence="2">The sequence shown here is derived from an EMBL/GenBank/DDBJ whole genome shotgun (WGS) entry which is preliminary data.</text>
</comment>
<feature type="coiled-coil region" evidence="1">
    <location>
        <begin position="939"/>
        <end position="990"/>
    </location>
</feature>
<protein>
    <submittedName>
        <fullName evidence="2">Uncharacterized protein</fullName>
    </submittedName>
</protein>
<keyword evidence="1" id="KW-0175">Coiled coil</keyword>
<gene>
    <name evidence="2" type="ORF">EJB05_56191</name>
</gene>
<dbReference type="InterPro" id="IPR004252">
    <property type="entry name" value="Probable_transposase_24"/>
</dbReference>
<dbReference type="Proteomes" id="UP000324897">
    <property type="component" value="Unassembled WGS sequence"/>
</dbReference>
<keyword evidence="3" id="KW-1185">Reference proteome</keyword>
<organism evidence="2 3">
    <name type="scientific">Eragrostis curvula</name>
    <name type="common">weeping love grass</name>
    <dbReference type="NCBI Taxonomy" id="38414"/>
    <lineage>
        <taxon>Eukaryota</taxon>
        <taxon>Viridiplantae</taxon>
        <taxon>Streptophyta</taxon>
        <taxon>Embryophyta</taxon>
        <taxon>Tracheophyta</taxon>
        <taxon>Spermatophyta</taxon>
        <taxon>Magnoliopsida</taxon>
        <taxon>Liliopsida</taxon>
        <taxon>Poales</taxon>
        <taxon>Poaceae</taxon>
        <taxon>PACMAD clade</taxon>
        <taxon>Chloridoideae</taxon>
        <taxon>Eragrostideae</taxon>
        <taxon>Eragrostidinae</taxon>
        <taxon>Eragrostis</taxon>
    </lineage>
</organism>
<evidence type="ECO:0000313" key="2">
    <source>
        <dbReference type="EMBL" id="TVT98500.1"/>
    </source>
</evidence>
<feature type="non-terminal residue" evidence="2">
    <location>
        <position position="1"/>
    </location>
</feature>
<proteinExistence type="predicted"/>
<dbReference type="PANTHER" id="PTHR33063">
    <property type="entry name" value="OS02G0583500 PROTEIN"/>
    <property type="match status" value="1"/>
</dbReference>
<evidence type="ECO:0000256" key="1">
    <source>
        <dbReference type="SAM" id="Coils"/>
    </source>
</evidence>
<accession>A0A5J9SGT2</accession>
<dbReference type="EMBL" id="RWGY01000848">
    <property type="protein sequence ID" value="TVT98500.1"/>
    <property type="molecule type" value="Genomic_DNA"/>
</dbReference>
<reference evidence="2 3" key="1">
    <citation type="journal article" date="2019" name="Sci. Rep.">
        <title>A high-quality genome of Eragrostis curvula grass provides insights into Poaceae evolution and supports new strategies to enhance forage quality.</title>
        <authorList>
            <person name="Carballo J."/>
            <person name="Santos B.A.C.M."/>
            <person name="Zappacosta D."/>
            <person name="Garbus I."/>
            <person name="Selva J.P."/>
            <person name="Gallo C.A."/>
            <person name="Diaz A."/>
            <person name="Albertini E."/>
            <person name="Caccamo M."/>
            <person name="Echenique V."/>
        </authorList>
    </citation>
    <scope>NUCLEOTIDE SEQUENCE [LARGE SCALE GENOMIC DNA]</scope>
    <source>
        <strain evidence="3">cv. Victoria</strain>
        <tissue evidence="2">Leaf</tissue>
    </source>
</reference>
<dbReference type="Pfam" id="PF03004">
    <property type="entry name" value="Transposase_24"/>
    <property type="match status" value="1"/>
</dbReference>
<name>A0A5J9SGT2_9POAL</name>
<sequence length="1019" mass="112841">MLAFAWACISEGLNPEPHAFYRVYQARHTPTYDHEQHLSPCFGVVGFEAREGFLTPLGSFDPPPFDEWVKDWFYYKYLAIDFYTGKAAGIWITNDLEPPQNGLVSQCVDAFRRVSQRMTLRDILEECFAAGVLPLARRSWRPSSFGRNKFGLRMPVFPSMSGPCFNLWSPQDRVTSFLGKFSQKEWVESTRRGITVRINRFYLSFDLCLHNRPFPGDNSCERDIFPYFSISGSSTVEMDPSLAVVTPDVESIPRNAEVPSPPGSLLVPTYSLIFEEPSPDAPSDSAVPPVVPDTACGSSSLIPSEGLQRSPTVASDVVCTDGIAKRSELVSSCLLIPEGSKGTFGLPRKSSFFGLLGKRKLSEVSDPSQDIASSSLGTALPSINVVVPPSQSSNPDASSLGSLELDVETMLSSINDDIQASGALESAARKVRFPKVELGLSNLSGDVLFRSLVAHQVKSIILTRACARELQDSSGDLLLASSLQASLSAKDDSLKASSAATSDLLAQVEVLRSHKSNVISDLSVLEEKIREKKASLEKEKLFNEHLLSRLSKASQLKISSVDNSFAKSLALCDLVKELFQALGAKYDEVPADASLEVLDKWLRLNLAGLAKKYAGDFPMMLCLLCFMEALWDRLPRGIVKDLTRHGYKRGDALPQDLVDHFAELDRLSVRNAIVEVPPQPVPLAIVSPDIIIISDDESSEGRQVRPSPPVGVASRTRKEEIRITPKGTGRSGKDLKRINKGMDKKLAIHISEGKKRPEVQFSMDTTSKPMISACADMMKCGQRQMRYKLKKFFNNIPANDVVLKSPVPSMNDDQWEALKTCLANQQNREKVQMNQRTGSRCYVAQAHALRDKFDEEPTPVELFREFHSSQKTGSISETVQKAIDDMEEIMEESVQREEPPSPGRAVREVVQASTFLEVAGLQPKKRNRGSVSSRLEAPMAELQREKAESRQVEQIVEQQRREIDALQKQAQDARDSNRILDAQLEDLRNEPARKATLMASLISKFQGEGQVHPSSLTSE</sequence>
<dbReference type="PANTHER" id="PTHR33063:SF16">
    <property type="entry name" value="OS02G0241300 PROTEIN"/>
    <property type="match status" value="1"/>
</dbReference>
<dbReference type="AlphaFoldDB" id="A0A5J9SGT2"/>
<dbReference type="Gramene" id="TVT98500">
    <property type="protein sequence ID" value="TVT98500"/>
    <property type="gene ID" value="EJB05_56191"/>
</dbReference>